<feature type="region of interest" description="Disordered" evidence="11">
    <location>
        <begin position="1"/>
        <end position="104"/>
    </location>
</feature>
<evidence type="ECO:0000256" key="6">
    <source>
        <dbReference type="ARBA" id="ARBA00035688"/>
    </source>
</evidence>
<gene>
    <name evidence="14" type="primary">Trmt10b</name>
</gene>
<evidence type="ECO:0000259" key="12">
    <source>
        <dbReference type="PROSITE" id="PS51675"/>
    </source>
</evidence>
<name>A0ABM0LAE5_MICOH</name>
<dbReference type="PROSITE" id="PS51675">
    <property type="entry name" value="SAM_MT_TRM10"/>
    <property type="match status" value="1"/>
</dbReference>
<dbReference type="GO" id="GO:0008168">
    <property type="term" value="F:methyltransferase activity"/>
    <property type="evidence" value="ECO:0007669"/>
    <property type="project" value="UniProtKB-KW"/>
</dbReference>
<evidence type="ECO:0000313" key="14">
    <source>
        <dbReference type="RefSeq" id="XP_005362181.1"/>
    </source>
</evidence>
<evidence type="ECO:0000256" key="3">
    <source>
        <dbReference type="ARBA" id="ARBA00022679"/>
    </source>
</evidence>
<evidence type="ECO:0000256" key="4">
    <source>
        <dbReference type="ARBA" id="ARBA00022691"/>
    </source>
</evidence>
<dbReference type="InterPro" id="IPR028564">
    <property type="entry name" value="MT_TRM10-typ"/>
</dbReference>
<proteinExistence type="predicted"/>
<dbReference type="CDD" id="cd18100">
    <property type="entry name" value="Trm10euk_B"/>
    <property type="match status" value="1"/>
</dbReference>
<dbReference type="RefSeq" id="XP_005362181.1">
    <property type="nucleotide sequence ID" value="XM_005362124.3"/>
</dbReference>
<dbReference type="Gene3D" id="3.40.1280.30">
    <property type="match status" value="1"/>
</dbReference>
<evidence type="ECO:0000313" key="13">
    <source>
        <dbReference type="Proteomes" id="UP000694915"/>
    </source>
</evidence>
<protein>
    <recommendedName>
        <fullName evidence="6">tRNA methyltransferase 10 homolog B</fullName>
        <ecNumber evidence="1">2.1.1.221</ecNumber>
    </recommendedName>
    <alternativeName>
        <fullName evidence="7">RNA (guanine-9-)-methyltransferase domain-containing protein 3</fullName>
    </alternativeName>
    <alternativeName>
        <fullName evidence="8">tRNA (guanine(9)-N(1))-methyltransferase TRMT10B</fullName>
    </alternativeName>
</protein>
<dbReference type="InterPro" id="IPR038459">
    <property type="entry name" value="MT_TRM10-typ_sf"/>
</dbReference>
<evidence type="ECO:0000256" key="7">
    <source>
        <dbReference type="ARBA" id="ARBA00035712"/>
    </source>
</evidence>
<keyword evidence="2 14" id="KW-0489">Methyltransferase</keyword>
<evidence type="ECO:0000256" key="10">
    <source>
        <dbReference type="ARBA" id="ARBA00048434"/>
    </source>
</evidence>
<feature type="region of interest" description="Disordered" evidence="11">
    <location>
        <begin position="313"/>
        <end position="333"/>
    </location>
</feature>
<feature type="compositionally biased region" description="Acidic residues" evidence="11">
    <location>
        <begin position="1"/>
        <end position="10"/>
    </location>
</feature>
<evidence type="ECO:0000256" key="9">
    <source>
        <dbReference type="ARBA" id="ARBA00045240"/>
    </source>
</evidence>
<feature type="domain" description="SAM-dependent MTase TRM10-type" evidence="12">
    <location>
        <begin position="113"/>
        <end position="310"/>
    </location>
</feature>
<evidence type="ECO:0000256" key="1">
    <source>
        <dbReference type="ARBA" id="ARBA00012797"/>
    </source>
</evidence>
<organism evidence="13 14">
    <name type="scientific">Microtus ochrogaster</name>
    <name type="common">Prairie vole</name>
    <dbReference type="NCBI Taxonomy" id="79684"/>
    <lineage>
        <taxon>Eukaryota</taxon>
        <taxon>Metazoa</taxon>
        <taxon>Chordata</taxon>
        <taxon>Craniata</taxon>
        <taxon>Vertebrata</taxon>
        <taxon>Euteleostomi</taxon>
        <taxon>Mammalia</taxon>
        <taxon>Eutheria</taxon>
        <taxon>Euarchontoglires</taxon>
        <taxon>Glires</taxon>
        <taxon>Rodentia</taxon>
        <taxon>Myomorpha</taxon>
        <taxon>Muroidea</taxon>
        <taxon>Cricetidae</taxon>
        <taxon>Arvicolinae</taxon>
        <taxon>Microtus</taxon>
    </lineage>
</organism>
<dbReference type="GO" id="GO:0032259">
    <property type="term" value="P:methylation"/>
    <property type="evidence" value="ECO:0007669"/>
    <property type="project" value="UniProtKB-KW"/>
</dbReference>
<accession>A0ABM0LAE5</accession>
<sequence length="333" mass="37913">MDCTLEESAQEAESLGVQGPDGSQEDGGEDGLSEIFRLLQMDVEHEHREEEARPANSAAWGSKNVQRKQRHWERIVSSKKSKRKQEKERRKVKRAEDPGTCPQHSKRFLKALTKEKLLEAKHSGPRLCVDLSMTQHMSKKELSRLAAQIRRLYGSNKKASRPFWICLTGFSTDSPLYEECLRMNDGFSAYLLDVTEEDCFSLFPLESLVYLTPDSEQALEDLDQNTVYVIGGLVDESIQKKVTFQKAREHSVKTARLPIQEYMVRRQNEKNYHSEILAINQVFDILSTYFETHSWPEALKKGVSPGKGYILRNPVDDGQPKIPDGVGEAPKVS</sequence>
<dbReference type="EC" id="2.1.1.221" evidence="1"/>
<feature type="compositionally biased region" description="Acidic residues" evidence="11">
    <location>
        <begin position="23"/>
        <end position="32"/>
    </location>
</feature>
<feature type="compositionally biased region" description="Basic and acidic residues" evidence="11">
    <location>
        <begin position="85"/>
        <end position="97"/>
    </location>
</feature>
<keyword evidence="5" id="KW-0175">Coiled coil</keyword>
<keyword evidence="4" id="KW-0949">S-adenosyl-L-methionine</keyword>
<dbReference type="PANTHER" id="PTHR13563:SF19">
    <property type="entry name" value="TRNA METHYLTRANSFERASE 10 HOMOLOG B"/>
    <property type="match status" value="1"/>
</dbReference>
<evidence type="ECO:0000256" key="2">
    <source>
        <dbReference type="ARBA" id="ARBA00022603"/>
    </source>
</evidence>
<feature type="compositionally biased region" description="Basic residues" evidence="11">
    <location>
        <begin position="65"/>
        <end position="84"/>
    </location>
</feature>
<dbReference type="PANTHER" id="PTHR13563">
    <property type="entry name" value="TRNA (GUANINE-9-) METHYLTRANSFERASE"/>
    <property type="match status" value="1"/>
</dbReference>
<feature type="compositionally biased region" description="Basic and acidic residues" evidence="11">
    <location>
        <begin position="42"/>
        <end position="53"/>
    </location>
</feature>
<keyword evidence="13" id="KW-1185">Reference proteome</keyword>
<dbReference type="GeneID" id="101992892"/>
<dbReference type="Proteomes" id="UP000694915">
    <property type="component" value="Linkage group LG5"/>
</dbReference>
<comment type="catalytic activity">
    <reaction evidence="10">
        <text>guanosine(9) in tRNA + S-adenosyl-L-methionine = N(1)-methylguanosine(9) in tRNA + S-adenosyl-L-homocysteine + H(+)</text>
        <dbReference type="Rhea" id="RHEA:43156"/>
        <dbReference type="Rhea" id="RHEA-COMP:10367"/>
        <dbReference type="Rhea" id="RHEA-COMP:10368"/>
        <dbReference type="ChEBI" id="CHEBI:15378"/>
        <dbReference type="ChEBI" id="CHEBI:57856"/>
        <dbReference type="ChEBI" id="CHEBI:59789"/>
        <dbReference type="ChEBI" id="CHEBI:73542"/>
        <dbReference type="ChEBI" id="CHEBI:74269"/>
        <dbReference type="EC" id="2.1.1.221"/>
    </reaction>
</comment>
<evidence type="ECO:0000256" key="8">
    <source>
        <dbReference type="ARBA" id="ARBA00035725"/>
    </source>
</evidence>
<evidence type="ECO:0000256" key="11">
    <source>
        <dbReference type="SAM" id="MobiDB-lite"/>
    </source>
</evidence>
<keyword evidence="3" id="KW-0808">Transferase</keyword>
<reference evidence="14" key="1">
    <citation type="submission" date="2025-08" db="UniProtKB">
        <authorList>
            <consortium name="RefSeq"/>
        </authorList>
    </citation>
    <scope>IDENTIFICATION</scope>
</reference>
<dbReference type="InterPro" id="IPR047911">
    <property type="entry name" value="Trm10_B_MTase_dom"/>
</dbReference>
<evidence type="ECO:0000256" key="5">
    <source>
        <dbReference type="ARBA" id="ARBA00023054"/>
    </source>
</evidence>
<dbReference type="InterPro" id="IPR007356">
    <property type="entry name" value="tRNA_m1G_MeTrfase_euk"/>
</dbReference>
<comment type="function">
    <text evidence="9">S-adenosyl-L-methionine-dependent guanine N(1)-methyltransferase that catalyzes the formation of N(1)-methylguanine at position 9 (m1G9) in tRNAs. Probably not able to catalyze formation of N(1)-methyladenine at position 9 (m1A9) in tRNAs.</text>
</comment>